<dbReference type="Gene3D" id="1.10.510.10">
    <property type="entry name" value="Transferase(Phosphotransferase) domain 1"/>
    <property type="match status" value="1"/>
</dbReference>
<dbReference type="PROSITE" id="PS50088">
    <property type="entry name" value="ANK_REPEAT"/>
    <property type="match status" value="1"/>
</dbReference>
<dbReference type="PROSITE" id="PS50011">
    <property type="entry name" value="PROTEIN_KINASE_DOM"/>
    <property type="match status" value="1"/>
</dbReference>
<dbReference type="Gene3D" id="1.25.40.20">
    <property type="entry name" value="Ankyrin repeat-containing domain"/>
    <property type="match status" value="2"/>
</dbReference>
<organism evidence="3 4">
    <name type="scientific">Giardia muris</name>
    <dbReference type="NCBI Taxonomy" id="5742"/>
    <lineage>
        <taxon>Eukaryota</taxon>
        <taxon>Metamonada</taxon>
        <taxon>Diplomonadida</taxon>
        <taxon>Hexamitidae</taxon>
        <taxon>Giardiinae</taxon>
        <taxon>Giardia</taxon>
    </lineage>
</organism>
<evidence type="ECO:0000313" key="4">
    <source>
        <dbReference type="Proteomes" id="UP000315496"/>
    </source>
</evidence>
<evidence type="ECO:0000313" key="3">
    <source>
        <dbReference type="EMBL" id="TNJ28948.1"/>
    </source>
</evidence>
<proteinExistence type="predicted"/>
<dbReference type="InterPro" id="IPR036770">
    <property type="entry name" value="Ankyrin_rpt-contain_sf"/>
</dbReference>
<dbReference type="InterPro" id="IPR002110">
    <property type="entry name" value="Ankyrin_rpt"/>
</dbReference>
<name>A0A4Z1SZR6_GIAMU</name>
<feature type="domain" description="Protein kinase" evidence="2">
    <location>
        <begin position="10"/>
        <end position="276"/>
    </location>
</feature>
<keyword evidence="3" id="KW-0808">Transferase</keyword>
<comment type="caution">
    <text evidence="3">The sequence shown here is derived from an EMBL/GenBank/DDBJ whole genome shotgun (WGS) entry which is preliminary data.</text>
</comment>
<dbReference type="Proteomes" id="UP000315496">
    <property type="component" value="Chromosome 2"/>
</dbReference>
<dbReference type="SMART" id="SM00248">
    <property type="entry name" value="ANK"/>
    <property type="match status" value="8"/>
</dbReference>
<feature type="repeat" description="ANK" evidence="1">
    <location>
        <begin position="616"/>
        <end position="648"/>
    </location>
</feature>
<dbReference type="Gene3D" id="3.30.200.20">
    <property type="entry name" value="Phosphorylase Kinase, domain 1"/>
    <property type="match status" value="1"/>
</dbReference>
<dbReference type="GO" id="GO:0005524">
    <property type="term" value="F:ATP binding"/>
    <property type="evidence" value="ECO:0007669"/>
    <property type="project" value="InterPro"/>
</dbReference>
<keyword evidence="4" id="KW-1185">Reference proteome</keyword>
<protein>
    <submittedName>
        <fullName evidence="3">Kinase, NEK</fullName>
    </submittedName>
</protein>
<gene>
    <name evidence="3" type="ORF">GMRT_11109</name>
</gene>
<dbReference type="AlphaFoldDB" id="A0A4Z1SZR6"/>
<dbReference type="InterPro" id="IPR011009">
    <property type="entry name" value="Kinase-like_dom_sf"/>
</dbReference>
<dbReference type="PANTHER" id="PTHR24120:SF4">
    <property type="entry name" value="GH07239P"/>
    <property type="match status" value="1"/>
</dbReference>
<evidence type="ECO:0000259" key="2">
    <source>
        <dbReference type="PROSITE" id="PS50011"/>
    </source>
</evidence>
<dbReference type="SUPFAM" id="SSF48403">
    <property type="entry name" value="Ankyrin repeat"/>
    <property type="match status" value="1"/>
</dbReference>
<dbReference type="Pfam" id="PF00069">
    <property type="entry name" value="Pkinase"/>
    <property type="match status" value="1"/>
</dbReference>
<reference evidence="3 4" key="1">
    <citation type="submission" date="2019-05" db="EMBL/GenBank/DDBJ databases">
        <title>The compact genome of Giardia muris reveals important steps in the evolution of intestinal protozoan parasites.</title>
        <authorList>
            <person name="Xu F."/>
            <person name="Jimenez-Gonzalez A."/>
            <person name="Einarsson E."/>
            <person name="Astvaldsson A."/>
            <person name="Peirasmaki D."/>
            <person name="Eckmann L."/>
            <person name="Andersson J.O."/>
            <person name="Svard S.G."/>
            <person name="Jerlstrom-Hultqvist J."/>
        </authorList>
    </citation>
    <scope>NUCLEOTIDE SEQUENCE [LARGE SCALE GENOMIC DNA]</scope>
    <source>
        <strain evidence="3 4">Roberts-Thomson</strain>
    </source>
</reference>
<dbReference type="InterPro" id="IPR000719">
    <property type="entry name" value="Prot_kinase_dom"/>
</dbReference>
<dbReference type="GO" id="GO:0004672">
    <property type="term" value="F:protein kinase activity"/>
    <property type="evidence" value="ECO:0007669"/>
    <property type="project" value="InterPro"/>
</dbReference>
<accession>A0A4Z1SZR6</accession>
<sequence length="759" mass="82562">MKAKVAQTRYTDVSVLSKGTPDAFYLATNRETGDTVWLQELDLRRMARNKWAQYSRALSLVTQLAHTNIAALRGCTLDEEQAVLLLEYECCSGIPLSDFLLVRALEGSPLPEETIWEVVVQIVSALAYLHSPFNEVALFVYGSLYPSSIYISETGHIKLLATPLVYFALELPRLTCTCLACNANAFATRAGLSAYLAPELVSGGKFTTAVDIWGLGCLIVELCTLVIPNFVASELEEAPVVDLSYSGSLSSLIQVCLQPDPTGRPTASDILVFPRANSAMWTIARGASNFPETSGYQCSFSADLSLASERQDLDTDREANHEETAMATILLPHHLSYDISTDGIEGSSYQGRGSITSEIAVHVENPPTSLSCNTLRRSLSTTNLQDDAEITYLLAAIDHDNEEEVIRYLDALSERGAATAAINTAIASKAYTILPLLCERLVQDRLKCELVLKVGEETRLSTPLFMAAKTNNVKQVMATVKEYAQKLVTNRTALMAAVESGYTDVARLLLCEMGICNRDGITALMLAAERGRLDCAQLLYPEAGHADSAGKTALMRAAERGRLVFVDLLSKELGMQVRYTSKDEPGWTALMYAAANGHTPLLEPLMKIEAKMRDIDGMTALMLAAERGHSQAVNLLFRQEAGLQNTYGVTALMLAAKAGHEATVKILARSEAGMHVGRNFSTLTGECAGWTALAFAAAEGWPACVRILHRLEAGVRTAQGELPIDLSRRGLARIGDSELEHLATKRKCYQECIDILAGR</sequence>
<dbReference type="OrthoDB" id="21416at2759"/>
<dbReference type="VEuPathDB" id="GiardiaDB:GMRT_11109"/>
<dbReference type="EMBL" id="VDLU01000002">
    <property type="protein sequence ID" value="TNJ28948.1"/>
    <property type="molecule type" value="Genomic_DNA"/>
</dbReference>
<dbReference type="Pfam" id="PF12796">
    <property type="entry name" value="Ank_2"/>
    <property type="match status" value="2"/>
</dbReference>
<dbReference type="SUPFAM" id="SSF56112">
    <property type="entry name" value="Protein kinase-like (PK-like)"/>
    <property type="match status" value="1"/>
</dbReference>
<dbReference type="PANTHER" id="PTHR24120">
    <property type="entry name" value="GH07239P"/>
    <property type="match status" value="1"/>
</dbReference>
<evidence type="ECO:0000256" key="1">
    <source>
        <dbReference type="PROSITE-ProRule" id="PRU00023"/>
    </source>
</evidence>
<keyword evidence="1" id="KW-0040">ANK repeat</keyword>
<keyword evidence="3" id="KW-0418">Kinase</keyword>
<dbReference type="PROSITE" id="PS50297">
    <property type="entry name" value="ANK_REP_REGION"/>
    <property type="match status" value="1"/>
</dbReference>